<dbReference type="Gene3D" id="1.10.10.60">
    <property type="entry name" value="Homeodomain-like"/>
    <property type="match status" value="1"/>
</dbReference>
<dbReference type="FunFam" id="1.10.10.60:FF:000132">
    <property type="entry name" value="AraC family transcriptional regulator"/>
    <property type="match status" value="1"/>
</dbReference>
<dbReference type="PANTHER" id="PTHR11019:SF199">
    <property type="entry name" value="HTH-TYPE TRANSCRIPTIONAL REGULATOR NIMR"/>
    <property type="match status" value="1"/>
</dbReference>
<dbReference type="Gene3D" id="2.60.120.10">
    <property type="entry name" value="Jelly Rolls"/>
    <property type="match status" value="1"/>
</dbReference>
<protein>
    <submittedName>
        <fullName evidence="7">AraC-type DNA-binding protein</fullName>
    </submittedName>
    <submittedName>
        <fullName evidence="6">Helix-turn-helix transcriptional regulator</fullName>
    </submittedName>
</protein>
<name>A0AA94H3Z9_9ENTR</name>
<sequence>MRTLDHTPSEFINPLLPVFSMKSESISDDWELKPHKHPEAQLLFSVKGTMICEVKNCIRLIPPQCAIWIPTNVLHSTRGSGNTDCYCIFIDTSLIKGLPSECSTLSVSPLLRELIIYASGFNHELIKPSEQKIIDILVDQIKISSKMDVSLPMPSESRLYSLANMLIKNPGDNLKLKEWANKINMSERSFTRLVHQELGMSFGRWKQQLHIVIALQRISQGDSITTIALDLGYENTSGFVTMFKKVLGKPPLSYYKEFQDANIRNNNSFRI</sequence>
<dbReference type="Pfam" id="PF02311">
    <property type="entry name" value="AraC_binding"/>
    <property type="match status" value="1"/>
</dbReference>
<dbReference type="InterPro" id="IPR014710">
    <property type="entry name" value="RmlC-like_jellyroll"/>
</dbReference>
<dbReference type="Pfam" id="PF12833">
    <property type="entry name" value="HTH_18"/>
    <property type="match status" value="1"/>
</dbReference>
<dbReference type="EMBL" id="CP014007">
    <property type="protein sequence ID" value="ANI82365.1"/>
    <property type="molecule type" value="Genomic_DNA"/>
</dbReference>
<dbReference type="InterPro" id="IPR018060">
    <property type="entry name" value="HTH_AraC"/>
</dbReference>
<keyword evidence="8" id="KW-1185">Reference proteome</keyword>
<dbReference type="InterPro" id="IPR009057">
    <property type="entry name" value="Homeodomain-like_sf"/>
</dbReference>
<dbReference type="EMBL" id="FOKO01000003">
    <property type="protein sequence ID" value="SFC55878.1"/>
    <property type="molecule type" value="Genomic_DNA"/>
</dbReference>
<evidence type="ECO:0000256" key="3">
    <source>
        <dbReference type="ARBA" id="ARBA00023125"/>
    </source>
</evidence>
<feature type="domain" description="HTH araC/xylS-type" evidence="5">
    <location>
        <begin position="160"/>
        <end position="257"/>
    </location>
</feature>
<evidence type="ECO:0000313" key="8">
    <source>
        <dbReference type="Proteomes" id="UP000078227"/>
    </source>
</evidence>
<organism evidence="7 9">
    <name type="scientific">Kosakonia oryzae</name>
    <dbReference type="NCBI Taxonomy" id="497725"/>
    <lineage>
        <taxon>Bacteria</taxon>
        <taxon>Pseudomonadati</taxon>
        <taxon>Pseudomonadota</taxon>
        <taxon>Gammaproteobacteria</taxon>
        <taxon>Enterobacterales</taxon>
        <taxon>Enterobacteriaceae</taxon>
        <taxon>Kosakonia</taxon>
    </lineage>
</organism>
<dbReference type="SUPFAM" id="SSF51182">
    <property type="entry name" value="RmlC-like cupins"/>
    <property type="match status" value="1"/>
</dbReference>
<dbReference type="InterPro" id="IPR003313">
    <property type="entry name" value="AraC-bd"/>
</dbReference>
<evidence type="ECO:0000313" key="7">
    <source>
        <dbReference type="EMBL" id="SFC55878.1"/>
    </source>
</evidence>
<gene>
    <name evidence="6" type="ORF">AWR26_09435</name>
    <name evidence="7" type="ORF">SAMN05216286_2705</name>
</gene>
<dbReference type="KEGG" id="kor:AWR26_09435"/>
<evidence type="ECO:0000256" key="2">
    <source>
        <dbReference type="ARBA" id="ARBA00023015"/>
    </source>
</evidence>
<dbReference type="SMART" id="SM00342">
    <property type="entry name" value="HTH_ARAC"/>
    <property type="match status" value="1"/>
</dbReference>
<dbReference type="AlphaFoldDB" id="A0AA94H3Z9"/>
<dbReference type="GO" id="GO:0003700">
    <property type="term" value="F:DNA-binding transcription factor activity"/>
    <property type="evidence" value="ECO:0007669"/>
    <property type="project" value="InterPro"/>
</dbReference>
<keyword evidence="1" id="KW-0678">Repressor</keyword>
<evidence type="ECO:0000256" key="1">
    <source>
        <dbReference type="ARBA" id="ARBA00022491"/>
    </source>
</evidence>
<dbReference type="Proteomes" id="UP000182314">
    <property type="component" value="Unassembled WGS sequence"/>
</dbReference>
<keyword evidence="2" id="KW-0805">Transcription regulation</keyword>
<keyword evidence="3 7" id="KW-0238">DNA-binding</keyword>
<evidence type="ECO:0000259" key="5">
    <source>
        <dbReference type="PROSITE" id="PS01124"/>
    </source>
</evidence>
<dbReference type="SUPFAM" id="SSF46689">
    <property type="entry name" value="Homeodomain-like"/>
    <property type="match status" value="1"/>
</dbReference>
<dbReference type="PROSITE" id="PS01124">
    <property type="entry name" value="HTH_ARAC_FAMILY_2"/>
    <property type="match status" value="1"/>
</dbReference>
<reference evidence="7 9" key="1">
    <citation type="submission" date="2016-10" db="EMBL/GenBank/DDBJ databases">
        <authorList>
            <person name="Varghese N."/>
            <person name="Submissions S."/>
        </authorList>
    </citation>
    <scope>NUCLEOTIDE SEQUENCE [LARGE SCALE GENOMIC DNA]</scope>
    <source>
        <strain evidence="7 9">CGMCC 1.7012</strain>
    </source>
</reference>
<reference evidence="6 8" key="2">
    <citation type="submission" date="2021-03" db="EMBL/GenBank/DDBJ databases">
        <authorList>
            <person name="Li Y."/>
            <person name="Li S."/>
            <person name="Chen M."/>
            <person name="Peng G."/>
            <person name="Tan Z."/>
            <person name="An Q."/>
        </authorList>
    </citation>
    <scope>NUCLEOTIDE SEQUENCE [LARGE SCALE GENOMIC DNA]</scope>
    <source>
        <strain evidence="6 8">Ola 51</strain>
    </source>
</reference>
<dbReference type="GO" id="GO:0043565">
    <property type="term" value="F:sequence-specific DNA binding"/>
    <property type="evidence" value="ECO:0007669"/>
    <property type="project" value="InterPro"/>
</dbReference>
<accession>A0AA94H3Z9</accession>
<dbReference type="PANTHER" id="PTHR11019">
    <property type="entry name" value="HTH-TYPE TRANSCRIPTIONAL REGULATOR NIMR"/>
    <property type="match status" value="1"/>
</dbReference>
<keyword evidence="4" id="KW-0804">Transcription</keyword>
<dbReference type="InterPro" id="IPR011051">
    <property type="entry name" value="RmlC_Cupin_sf"/>
</dbReference>
<dbReference type="CDD" id="cd06124">
    <property type="entry name" value="cupin_NimR-like_N"/>
    <property type="match status" value="1"/>
</dbReference>
<dbReference type="Proteomes" id="UP000078227">
    <property type="component" value="Chromosome"/>
</dbReference>
<evidence type="ECO:0000313" key="6">
    <source>
        <dbReference type="EMBL" id="ANI82365.1"/>
    </source>
</evidence>
<evidence type="ECO:0000313" key="9">
    <source>
        <dbReference type="Proteomes" id="UP000182314"/>
    </source>
</evidence>
<evidence type="ECO:0000256" key="4">
    <source>
        <dbReference type="ARBA" id="ARBA00023163"/>
    </source>
</evidence>
<dbReference type="RefSeq" id="WP_064565312.1">
    <property type="nucleotide sequence ID" value="NZ_CP014007.2"/>
</dbReference>
<proteinExistence type="predicted"/>